<dbReference type="Proteomes" id="UP000308705">
    <property type="component" value="Unassembled WGS sequence"/>
</dbReference>
<evidence type="ECO:0000313" key="5">
    <source>
        <dbReference type="Proteomes" id="UP000308705"/>
    </source>
</evidence>
<dbReference type="GO" id="GO:0046872">
    <property type="term" value="F:metal ion binding"/>
    <property type="evidence" value="ECO:0007669"/>
    <property type="project" value="InterPro"/>
</dbReference>
<protein>
    <recommendedName>
        <fullName evidence="3">ATP-grasp domain-containing protein</fullName>
    </recommendedName>
</protein>
<dbReference type="EMBL" id="SZQA01000002">
    <property type="protein sequence ID" value="TKK91088.1"/>
    <property type="molecule type" value="Genomic_DNA"/>
</dbReference>
<evidence type="ECO:0000256" key="1">
    <source>
        <dbReference type="PROSITE-ProRule" id="PRU00409"/>
    </source>
</evidence>
<feature type="compositionally biased region" description="Pro residues" evidence="2">
    <location>
        <begin position="436"/>
        <end position="473"/>
    </location>
</feature>
<feature type="region of interest" description="Disordered" evidence="2">
    <location>
        <begin position="431"/>
        <end position="717"/>
    </location>
</feature>
<evidence type="ECO:0000256" key="2">
    <source>
        <dbReference type="SAM" id="MobiDB-lite"/>
    </source>
</evidence>
<feature type="compositionally biased region" description="Pro residues" evidence="2">
    <location>
        <begin position="674"/>
        <end position="689"/>
    </location>
</feature>
<comment type="caution">
    <text evidence="4">The sequence shown here is derived from an EMBL/GenBank/DDBJ whole genome shotgun (WGS) entry which is preliminary data.</text>
</comment>
<dbReference type="GO" id="GO:0005524">
    <property type="term" value="F:ATP binding"/>
    <property type="evidence" value="ECO:0007669"/>
    <property type="project" value="UniProtKB-UniRule"/>
</dbReference>
<organism evidence="4 5">
    <name type="scientific">Herbidospora galbida</name>
    <dbReference type="NCBI Taxonomy" id="2575442"/>
    <lineage>
        <taxon>Bacteria</taxon>
        <taxon>Bacillati</taxon>
        <taxon>Actinomycetota</taxon>
        <taxon>Actinomycetes</taxon>
        <taxon>Streptosporangiales</taxon>
        <taxon>Streptosporangiaceae</taxon>
        <taxon>Herbidospora</taxon>
    </lineage>
</organism>
<proteinExistence type="predicted"/>
<dbReference type="RefSeq" id="WP_137245785.1">
    <property type="nucleotide sequence ID" value="NZ_SZQA01000002.1"/>
</dbReference>
<feature type="compositionally biased region" description="Polar residues" evidence="2">
    <location>
        <begin position="524"/>
        <end position="538"/>
    </location>
</feature>
<dbReference type="PANTHER" id="PTHR47771:SF14">
    <property type="entry name" value="RH73259P"/>
    <property type="match status" value="1"/>
</dbReference>
<keyword evidence="1" id="KW-0067">ATP-binding</keyword>
<dbReference type="Gene3D" id="3.30.470.20">
    <property type="entry name" value="ATP-grasp fold, B domain"/>
    <property type="match status" value="1"/>
</dbReference>
<sequence>MNGERDGLTRRRVVNGRALARRVPWPHRGGARIPTPHRGTVALVGSGGSEDAAALLAQVRQGGFDVVLVDTEDVSAGRSGHTDRLRVPAMTPSAVAAAVEGFSRRVDGVICWEPRYQEVAAAAAVRLGLPSFGETAAIGSADPLSTQVLLAAGGMRTPRSILAVSTEEANRAARLIGCPVLFVARTPGGNLSRRRVDDLAGIPAGFAGAQAATGDSGAVLVEEVPVGAPVTVECWVRSGAPIGVAVIRRFGEYDIVDAADPLLDDADAAAVIATAVSAVGVQDGHCGVSLLLSDEGAIVTGLRAGPPDPLLCHVVELVTGVNLPAAAAAISCGREPEATRHRHRRAAIVTPVDIRAPRLADLDDDLPYAGWLERYEPGGRAVVTGRNPRECALRAAHLRAAHLRAAHLYIPAEWPFLPPSIQRIREPEPALDLQPTLPPASQPTLTPAPRPIPIPAPQPSQPQPQPVQIPAPQPSQAQPVQPVAQPAQTAMPQPTAQPARTAVPQPRPAAPMHTTPQPLPASAPHSTPQPLAASAPNSTPEPLPASRPYSTPLPVQTAAPQYIPPLPSVPGAHTRPGPLPNPMPNPVQAPAPLPPSAQAPRSTPEPPGSAPNPTALPVESAARQAVLRTASHDRSQPSPVEAAASQSPAGPVPSDSVPSQDRSEPLPALTPYSTPLPPQAPPAPQPAPEAEPDEATDKAAAADSRPVMPPSMAKAVR</sequence>
<accession>A0A4U3MN53</accession>
<feature type="domain" description="ATP-grasp" evidence="3">
    <location>
        <begin position="147"/>
        <end position="332"/>
    </location>
</feature>
<dbReference type="PANTHER" id="PTHR47771">
    <property type="entry name" value="LD27203P-RELATED"/>
    <property type="match status" value="1"/>
</dbReference>
<keyword evidence="5" id="KW-1185">Reference proteome</keyword>
<evidence type="ECO:0000259" key="3">
    <source>
        <dbReference type="PROSITE" id="PS50975"/>
    </source>
</evidence>
<reference evidence="4 5" key="1">
    <citation type="submission" date="2019-04" db="EMBL/GenBank/DDBJ databases">
        <title>Herbidospora sp. NEAU-GS14.nov., a novel actinomycete isolated from soil.</title>
        <authorList>
            <person name="Han L."/>
        </authorList>
    </citation>
    <scope>NUCLEOTIDE SEQUENCE [LARGE SCALE GENOMIC DNA]</scope>
    <source>
        <strain evidence="4 5">NEAU-GS14</strain>
    </source>
</reference>
<dbReference type="SUPFAM" id="SSF56059">
    <property type="entry name" value="Glutathione synthetase ATP-binding domain-like"/>
    <property type="match status" value="1"/>
</dbReference>
<dbReference type="InterPro" id="IPR011761">
    <property type="entry name" value="ATP-grasp"/>
</dbReference>
<gene>
    <name evidence="4" type="ORF">FDA94_04900</name>
</gene>
<dbReference type="AlphaFoldDB" id="A0A4U3MN53"/>
<name>A0A4U3MN53_9ACTN</name>
<feature type="compositionally biased region" description="Pro residues" evidence="2">
    <location>
        <begin position="577"/>
        <end position="610"/>
    </location>
</feature>
<keyword evidence="1" id="KW-0547">Nucleotide-binding</keyword>
<dbReference type="OrthoDB" id="3512911at2"/>
<evidence type="ECO:0000313" key="4">
    <source>
        <dbReference type="EMBL" id="TKK91088.1"/>
    </source>
</evidence>
<dbReference type="PROSITE" id="PS50975">
    <property type="entry name" value="ATP_GRASP"/>
    <property type="match status" value="1"/>
</dbReference>
<feature type="compositionally biased region" description="Low complexity" evidence="2">
    <location>
        <begin position="474"/>
        <end position="504"/>
    </location>
</feature>